<dbReference type="SUPFAM" id="SSF55874">
    <property type="entry name" value="ATPase domain of HSP90 chaperone/DNA topoisomerase II/histidine kinase"/>
    <property type="match status" value="1"/>
</dbReference>
<feature type="transmembrane region" description="Helical" evidence="8">
    <location>
        <begin position="24"/>
        <end position="48"/>
    </location>
</feature>
<feature type="domain" description="Histidine kinase" evidence="9">
    <location>
        <begin position="105"/>
        <end position="312"/>
    </location>
</feature>
<reference evidence="10 11" key="1">
    <citation type="submission" date="2019-06" db="EMBL/GenBank/DDBJ databases">
        <title>Sequencing the genomes of 1000 actinobacteria strains.</title>
        <authorList>
            <person name="Klenk H.-P."/>
        </authorList>
    </citation>
    <scope>NUCLEOTIDE SEQUENCE [LARGE SCALE GENOMIC DNA]</scope>
    <source>
        <strain evidence="10 11">DSM 20427</strain>
    </source>
</reference>
<comment type="subcellular location">
    <subcellularLocation>
        <location evidence="2">Cell membrane</location>
    </subcellularLocation>
</comment>
<dbReference type="PANTHER" id="PTHR43711:SF28">
    <property type="entry name" value="SENSOR HISTIDINE KINASE YXDK"/>
    <property type="match status" value="1"/>
</dbReference>
<dbReference type="EMBL" id="VFPS01000001">
    <property type="protein sequence ID" value="TQN00907.1"/>
    <property type="molecule type" value="Genomic_DNA"/>
</dbReference>
<dbReference type="AlphaFoldDB" id="A0A4Y3UI68"/>
<keyword evidence="8" id="KW-1133">Transmembrane helix</keyword>
<dbReference type="PROSITE" id="PS50109">
    <property type="entry name" value="HIS_KIN"/>
    <property type="match status" value="1"/>
</dbReference>
<keyword evidence="5" id="KW-0808">Transferase</keyword>
<dbReference type="SMART" id="SM00388">
    <property type="entry name" value="HisKA"/>
    <property type="match status" value="1"/>
</dbReference>
<dbReference type="CDD" id="cd00075">
    <property type="entry name" value="HATPase"/>
    <property type="match status" value="1"/>
</dbReference>
<dbReference type="InterPro" id="IPR003661">
    <property type="entry name" value="HisK_dim/P_dom"/>
</dbReference>
<proteinExistence type="predicted"/>
<evidence type="ECO:0000256" key="4">
    <source>
        <dbReference type="ARBA" id="ARBA00022553"/>
    </source>
</evidence>
<name>A0A4Y3UI68_9MICO</name>
<evidence type="ECO:0000256" key="5">
    <source>
        <dbReference type="ARBA" id="ARBA00022679"/>
    </source>
</evidence>
<dbReference type="GO" id="GO:0005886">
    <property type="term" value="C:plasma membrane"/>
    <property type="evidence" value="ECO:0007669"/>
    <property type="project" value="UniProtKB-SubCell"/>
</dbReference>
<dbReference type="InterPro" id="IPR004358">
    <property type="entry name" value="Sig_transdc_His_kin-like_C"/>
</dbReference>
<comment type="caution">
    <text evidence="10">The sequence shown here is derived from an EMBL/GenBank/DDBJ whole genome shotgun (WGS) entry which is preliminary data.</text>
</comment>
<evidence type="ECO:0000256" key="3">
    <source>
        <dbReference type="ARBA" id="ARBA00012438"/>
    </source>
</evidence>
<dbReference type="InterPro" id="IPR036890">
    <property type="entry name" value="HATPase_C_sf"/>
</dbReference>
<organism evidence="10 11">
    <name type="scientific">Microbacterium lacticum</name>
    <dbReference type="NCBI Taxonomy" id="33885"/>
    <lineage>
        <taxon>Bacteria</taxon>
        <taxon>Bacillati</taxon>
        <taxon>Actinomycetota</taxon>
        <taxon>Actinomycetes</taxon>
        <taxon>Micrococcales</taxon>
        <taxon>Microbacteriaceae</taxon>
        <taxon>Microbacterium</taxon>
    </lineage>
</organism>
<evidence type="ECO:0000256" key="2">
    <source>
        <dbReference type="ARBA" id="ARBA00004236"/>
    </source>
</evidence>
<dbReference type="GO" id="GO:0000155">
    <property type="term" value="F:phosphorelay sensor kinase activity"/>
    <property type="evidence" value="ECO:0007669"/>
    <property type="project" value="InterPro"/>
</dbReference>
<keyword evidence="11" id="KW-1185">Reference proteome</keyword>
<dbReference type="PANTHER" id="PTHR43711">
    <property type="entry name" value="TWO-COMPONENT HISTIDINE KINASE"/>
    <property type="match status" value="1"/>
</dbReference>
<dbReference type="SMART" id="SM00387">
    <property type="entry name" value="HATPase_c"/>
    <property type="match status" value="1"/>
</dbReference>
<dbReference type="InterPro" id="IPR003594">
    <property type="entry name" value="HATPase_dom"/>
</dbReference>
<keyword evidence="7" id="KW-0902">Two-component regulatory system</keyword>
<dbReference type="InterPro" id="IPR005467">
    <property type="entry name" value="His_kinase_dom"/>
</dbReference>
<keyword evidence="6" id="KW-0418">Kinase</keyword>
<dbReference type="Pfam" id="PF00512">
    <property type="entry name" value="HisKA"/>
    <property type="match status" value="1"/>
</dbReference>
<keyword evidence="8" id="KW-0472">Membrane</keyword>
<keyword evidence="8" id="KW-0812">Transmembrane</keyword>
<dbReference type="Proteomes" id="UP000319804">
    <property type="component" value="Unassembled WGS sequence"/>
</dbReference>
<dbReference type="SUPFAM" id="SSF47384">
    <property type="entry name" value="Homodimeric domain of signal transducing histidine kinase"/>
    <property type="match status" value="1"/>
</dbReference>
<dbReference type="Pfam" id="PF02518">
    <property type="entry name" value="HATPase_c"/>
    <property type="match status" value="1"/>
</dbReference>
<accession>A0A4Y3UI68</accession>
<dbReference type="CDD" id="cd00082">
    <property type="entry name" value="HisKA"/>
    <property type="match status" value="1"/>
</dbReference>
<protein>
    <recommendedName>
        <fullName evidence="3">histidine kinase</fullName>
        <ecNumber evidence="3">2.7.13.3</ecNumber>
    </recommendedName>
</protein>
<evidence type="ECO:0000259" key="9">
    <source>
        <dbReference type="PROSITE" id="PS50109"/>
    </source>
</evidence>
<evidence type="ECO:0000256" key="1">
    <source>
        <dbReference type="ARBA" id="ARBA00000085"/>
    </source>
</evidence>
<sequence length="333" mass="34629">MIIVSVNRTAGAARVSTARRPRTLGLVLATVAAGFAVTAIGVLIALVATSAEVSWPAVAVFGVGAVATLGVTAIVGWALLAEAPAAASTDGAEASFDTQRRLLDDVRHELKTPITIVRGHLELMDPNDPVDTAATRELGIAELDRMTRLIGDIDLLAAVEADSFSMGDVDLAELTRRVADLVGVIAGHTWRVEQEAQAIVRGDRDRLLQAWLQLADNAAKYTPEGSPIEIGSAVHPSGAQLWVRDHGPGIPPAMRHRVFRRFDRGAGKRSVGGSGLGLAIVDAIAKAHGGRCTVAETPGGGATLTLGIPIGTRASLPMPVRAGDVVLQREASG</sequence>
<evidence type="ECO:0000256" key="7">
    <source>
        <dbReference type="ARBA" id="ARBA00023012"/>
    </source>
</evidence>
<evidence type="ECO:0000313" key="10">
    <source>
        <dbReference type="EMBL" id="TQN00907.1"/>
    </source>
</evidence>
<comment type="catalytic activity">
    <reaction evidence="1">
        <text>ATP + protein L-histidine = ADP + protein N-phospho-L-histidine.</text>
        <dbReference type="EC" id="2.7.13.3"/>
    </reaction>
</comment>
<dbReference type="InterPro" id="IPR036097">
    <property type="entry name" value="HisK_dim/P_sf"/>
</dbReference>
<dbReference type="PRINTS" id="PR00344">
    <property type="entry name" value="BCTRLSENSOR"/>
</dbReference>
<keyword evidence="4" id="KW-0597">Phosphoprotein</keyword>
<feature type="transmembrane region" description="Helical" evidence="8">
    <location>
        <begin position="54"/>
        <end position="80"/>
    </location>
</feature>
<dbReference type="Gene3D" id="3.30.565.10">
    <property type="entry name" value="Histidine kinase-like ATPase, C-terminal domain"/>
    <property type="match status" value="1"/>
</dbReference>
<dbReference type="InterPro" id="IPR050736">
    <property type="entry name" value="Sensor_HK_Regulatory"/>
</dbReference>
<evidence type="ECO:0000256" key="6">
    <source>
        <dbReference type="ARBA" id="ARBA00022777"/>
    </source>
</evidence>
<gene>
    <name evidence="10" type="ORF">FHX68_1034</name>
</gene>
<dbReference type="Gene3D" id="1.10.287.130">
    <property type="match status" value="1"/>
</dbReference>
<evidence type="ECO:0000313" key="11">
    <source>
        <dbReference type="Proteomes" id="UP000319804"/>
    </source>
</evidence>
<evidence type="ECO:0000256" key="8">
    <source>
        <dbReference type="SAM" id="Phobius"/>
    </source>
</evidence>
<dbReference type="EC" id="2.7.13.3" evidence="3"/>